<dbReference type="GO" id="GO:0016491">
    <property type="term" value="F:oxidoreductase activity"/>
    <property type="evidence" value="ECO:0007669"/>
    <property type="project" value="UniProtKB-KW"/>
</dbReference>
<dbReference type="InterPro" id="IPR016166">
    <property type="entry name" value="FAD-bd_PCMH"/>
</dbReference>
<proteinExistence type="predicted"/>
<feature type="domain" description="FAD-binding PCMH-type" evidence="4">
    <location>
        <begin position="1"/>
        <end position="177"/>
    </location>
</feature>
<dbReference type="SMART" id="SM01092">
    <property type="entry name" value="CO_deh_flav_C"/>
    <property type="match status" value="1"/>
</dbReference>
<dbReference type="SUPFAM" id="SSF55447">
    <property type="entry name" value="CO dehydrogenase flavoprotein C-terminal domain-like"/>
    <property type="match status" value="1"/>
</dbReference>
<dbReference type="Pfam" id="PF00941">
    <property type="entry name" value="FAD_binding_5"/>
    <property type="match status" value="1"/>
</dbReference>
<evidence type="ECO:0000259" key="4">
    <source>
        <dbReference type="PROSITE" id="PS51387"/>
    </source>
</evidence>
<dbReference type="GO" id="GO:0071949">
    <property type="term" value="F:FAD binding"/>
    <property type="evidence" value="ECO:0007669"/>
    <property type="project" value="InterPro"/>
</dbReference>
<dbReference type="EMBL" id="LLXX01000095">
    <property type="protein sequence ID" value="KRR07565.1"/>
    <property type="molecule type" value="Genomic_DNA"/>
</dbReference>
<accession>A0A0R3KQH1</accession>
<dbReference type="Gene3D" id="3.30.43.10">
    <property type="entry name" value="Uridine Diphospho-n-acetylenolpyruvylglucosamine Reductase, domain 2"/>
    <property type="match status" value="1"/>
</dbReference>
<dbReference type="InterPro" id="IPR016169">
    <property type="entry name" value="FAD-bd_PCMH_sub2"/>
</dbReference>
<dbReference type="Gene3D" id="3.30.390.50">
    <property type="entry name" value="CO dehydrogenase flavoprotein, C-terminal domain"/>
    <property type="match status" value="1"/>
</dbReference>
<keyword evidence="2" id="KW-0274">FAD</keyword>
<sequence length="271" mass="29354">MKPAAFDYLRAESVDEVLEGLSNEGGNARVLAGGQSLMAMLNMRLAKPKLLIDIMRLKELNRIEEQAGVVTIGASVRQAALLAWPELARTLPLLALALPWVGHVQTRSRGTICGSLAHADPSAEMPLALIALGGQVHLRSARRRRRLAASEFFLGMMATARAEDELIEAVSFPAQGGSRCAFREVARRHGDFAIVACVAVATPNGVRFAVGGVADIPMARDWPRLDGSALDDALNGFAYELGARNDVHATARYRRDLVRIIGRDLVREVLQ</sequence>
<evidence type="ECO:0000256" key="3">
    <source>
        <dbReference type="ARBA" id="ARBA00023002"/>
    </source>
</evidence>
<dbReference type="PANTHER" id="PTHR42659">
    <property type="entry name" value="XANTHINE DEHYDROGENASE SUBUNIT C-RELATED"/>
    <property type="match status" value="1"/>
</dbReference>
<dbReference type="InterPro" id="IPR036683">
    <property type="entry name" value="CO_DH_flav_C_dom_sf"/>
</dbReference>
<dbReference type="AlphaFoldDB" id="A0A0R3KQH1"/>
<dbReference type="OrthoDB" id="9793944at2"/>
<dbReference type="STRING" id="1518501.CQ10_33715"/>
<keyword evidence="1" id="KW-0285">Flavoprotein</keyword>
<organism evidence="5 6">
    <name type="scientific">Bradyrhizobium valentinum</name>
    <dbReference type="NCBI Taxonomy" id="1518501"/>
    <lineage>
        <taxon>Bacteria</taxon>
        <taxon>Pseudomonadati</taxon>
        <taxon>Pseudomonadota</taxon>
        <taxon>Alphaproteobacteria</taxon>
        <taxon>Hyphomicrobiales</taxon>
        <taxon>Nitrobacteraceae</taxon>
        <taxon>Bradyrhizobium</taxon>
    </lineage>
</organism>
<evidence type="ECO:0000313" key="6">
    <source>
        <dbReference type="Proteomes" id="UP000051913"/>
    </source>
</evidence>
<dbReference type="PROSITE" id="PS51387">
    <property type="entry name" value="FAD_PCMH"/>
    <property type="match status" value="1"/>
</dbReference>
<name>A0A0R3KQH1_9BRAD</name>
<keyword evidence="3" id="KW-0560">Oxidoreductase</keyword>
<evidence type="ECO:0000256" key="1">
    <source>
        <dbReference type="ARBA" id="ARBA00022630"/>
    </source>
</evidence>
<dbReference type="InterPro" id="IPR005107">
    <property type="entry name" value="CO_DH_flav_C"/>
</dbReference>
<dbReference type="InterPro" id="IPR036318">
    <property type="entry name" value="FAD-bd_PCMH-like_sf"/>
</dbReference>
<gene>
    <name evidence="5" type="ORF">CP49_35050</name>
</gene>
<comment type="caution">
    <text evidence="5">The sequence shown here is derived from an EMBL/GenBank/DDBJ whole genome shotgun (WGS) entry which is preliminary data.</text>
</comment>
<dbReference type="Proteomes" id="UP000051913">
    <property type="component" value="Unassembled WGS sequence"/>
</dbReference>
<dbReference type="RefSeq" id="WP_057850910.1">
    <property type="nucleotide sequence ID" value="NZ_LLXX01000095.1"/>
</dbReference>
<evidence type="ECO:0000256" key="2">
    <source>
        <dbReference type="ARBA" id="ARBA00022827"/>
    </source>
</evidence>
<evidence type="ECO:0000313" key="5">
    <source>
        <dbReference type="EMBL" id="KRR07565.1"/>
    </source>
</evidence>
<dbReference type="Gene3D" id="3.30.465.10">
    <property type="match status" value="1"/>
</dbReference>
<dbReference type="InterPro" id="IPR016167">
    <property type="entry name" value="FAD-bd_PCMH_sub1"/>
</dbReference>
<protein>
    <submittedName>
        <fullName evidence="5">Carbon monoxide dehydrogenase</fullName>
    </submittedName>
</protein>
<dbReference type="InterPro" id="IPR002346">
    <property type="entry name" value="Mopterin_DH_FAD-bd"/>
</dbReference>
<keyword evidence="6" id="KW-1185">Reference proteome</keyword>
<dbReference type="PANTHER" id="PTHR42659:SF2">
    <property type="entry name" value="XANTHINE DEHYDROGENASE SUBUNIT C-RELATED"/>
    <property type="match status" value="1"/>
</dbReference>
<dbReference type="InterPro" id="IPR051312">
    <property type="entry name" value="Diverse_Substr_Oxidored"/>
</dbReference>
<dbReference type="SUPFAM" id="SSF56176">
    <property type="entry name" value="FAD-binding/transporter-associated domain-like"/>
    <property type="match status" value="1"/>
</dbReference>
<reference evidence="5 6" key="1">
    <citation type="submission" date="2014-03" db="EMBL/GenBank/DDBJ databases">
        <title>Bradyrhizobium valentinum sp. nov., isolated from effective nodules of Lupinus mariae-josephae, a lupine endemic of basic-lime soils in Eastern Spain.</title>
        <authorList>
            <person name="Duran D."/>
            <person name="Rey L."/>
            <person name="Navarro A."/>
            <person name="Busquets A."/>
            <person name="Imperial J."/>
            <person name="Ruiz-Argueso T."/>
        </authorList>
    </citation>
    <scope>NUCLEOTIDE SEQUENCE [LARGE SCALE GENOMIC DNA]</scope>
    <source>
        <strain evidence="5 6">LmjM3</strain>
    </source>
</reference>